<reference evidence="1" key="2">
    <citation type="journal article" date="2015" name="Data Brief">
        <title>Shoot transcriptome of the giant reed, Arundo donax.</title>
        <authorList>
            <person name="Barrero R.A."/>
            <person name="Guerrero F.D."/>
            <person name="Moolhuijzen P."/>
            <person name="Goolsby J.A."/>
            <person name="Tidwell J."/>
            <person name="Bellgard S.E."/>
            <person name="Bellgard M.I."/>
        </authorList>
    </citation>
    <scope>NUCLEOTIDE SEQUENCE</scope>
    <source>
        <tissue evidence="1">Shoot tissue taken approximately 20 cm above the soil surface</tissue>
    </source>
</reference>
<dbReference type="AlphaFoldDB" id="A0A0A9FZZ2"/>
<organism evidence="1">
    <name type="scientific">Arundo donax</name>
    <name type="common">Giant reed</name>
    <name type="synonym">Donax arundinaceus</name>
    <dbReference type="NCBI Taxonomy" id="35708"/>
    <lineage>
        <taxon>Eukaryota</taxon>
        <taxon>Viridiplantae</taxon>
        <taxon>Streptophyta</taxon>
        <taxon>Embryophyta</taxon>
        <taxon>Tracheophyta</taxon>
        <taxon>Spermatophyta</taxon>
        <taxon>Magnoliopsida</taxon>
        <taxon>Liliopsida</taxon>
        <taxon>Poales</taxon>
        <taxon>Poaceae</taxon>
        <taxon>PACMAD clade</taxon>
        <taxon>Arundinoideae</taxon>
        <taxon>Arundineae</taxon>
        <taxon>Arundo</taxon>
    </lineage>
</organism>
<evidence type="ECO:0000313" key="1">
    <source>
        <dbReference type="EMBL" id="JAE18405.1"/>
    </source>
</evidence>
<protein>
    <submittedName>
        <fullName evidence="1">Uncharacterized protein</fullName>
    </submittedName>
</protein>
<name>A0A0A9FZZ2_ARUDO</name>
<accession>A0A0A9FZZ2</accession>
<sequence>MLQEQKLPHERACKLSSQQKQVKLLAQLRALTVGHASVP</sequence>
<proteinExistence type="predicted"/>
<reference evidence="1" key="1">
    <citation type="submission" date="2014-09" db="EMBL/GenBank/DDBJ databases">
        <authorList>
            <person name="Magalhaes I.L.F."/>
            <person name="Oliveira U."/>
            <person name="Santos F.R."/>
            <person name="Vidigal T.H.D.A."/>
            <person name="Brescovit A.D."/>
            <person name="Santos A.J."/>
        </authorList>
    </citation>
    <scope>NUCLEOTIDE SEQUENCE</scope>
    <source>
        <tissue evidence="1">Shoot tissue taken approximately 20 cm above the soil surface</tissue>
    </source>
</reference>
<dbReference type="EMBL" id="GBRH01179491">
    <property type="protein sequence ID" value="JAE18405.1"/>
    <property type="molecule type" value="Transcribed_RNA"/>
</dbReference>